<dbReference type="EMBL" id="CP001791">
    <property type="protein sequence ID" value="ADH98258.1"/>
    <property type="molecule type" value="Genomic_DNA"/>
</dbReference>
<dbReference type="RefSeq" id="WP_013171687.1">
    <property type="nucleotide sequence ID" value="NC_014219.1"/>
</dbReference>
<dbReference type="KEGG" id="bse:Bsel_0727"/>
<keyword evidence="2" id="KW-1185">Reference proteome</keyword>
<name>D6XYV0_BACIE</name>
<sequence length="137" mass="15987">MQESKYNVLRNLSIGRLSSEDRHLLTVYEDLESAIIDEAQTEEELFRRMRIERPFRLTGMKVNLTEQAVYDRIKNIEEQLDGMIRELERSFKAQDMTDLMTLATGEEPDPDKRFLLISFDADPAGKSTEQSIRKDVD</sequence>
<gene>
    <name evidence="1" type="ordered locus">Bsel_0727</name>
</gene>
<dbReference type="AlphaFoldDB" id="D6XYV0"/>
<dbReference type="HOGENOM" id="CLU_1861182_0_0_9"/>
<organism evidence="1 2">
    <name type="scientific">Bacillus selenitireducens (strain ATCC 700615 / DSM 15326 / MLS10)</name>
    <dbReference type="NCBI Taxonomy" id="439292"/>
    <lineage>
        <taxon>Bacteria</taxon>
        <taxon>Bacillati</taxon>
        <taxon>Bacillota</taxon>
        <taxon>Bacilli</taxon>
        <taxon>Bacillales</taxon>
        <taxon>Bacillaceae</taxon>
        <taxon>Salisediminibacterium</taxon>
    </lineage>
</organism>
<protein>
    <submittedName>
        <fullName evidence="1">Uncharacterized protein</fullName>
    </submittedName>
</protein>
<proteinExistence type="predicted"/>
<dbReference type="STRING" id="439292.Bsel_0727"/>
<dbReference type="Proteomes" id="UP000000271">
    <property type="component" value="Chromosome"/>
</dbReference>
<evidence type="ECO:0000313" key="1">
    <source>
        <dbReference type="EMBL" id="ADH98258.1"/>
    </source>
</evidence>
<evidence type="ECO:0000313" key="2">
    <source>
        <dbReference type="Proteomes" id="UP000000271"/>
    </source>
</evidence>
<reference evidence="1" key="1">
    <citation type="submission" date="2009-10" db="EMBL/GenBank/DDBJ databases">
        <title>Complete sequence of Bacillus selenitireducens MLS10.</title>
        <authorList>
            <consortium name="US DOE Joint Genome Institute"/>
            <person name="Lucas S."/>
            <person name="Copeland A."/>
            <person name="Lapidus A."/>
            <person name="Glavina del Rio T."/>
            <person name="Dalin E."/>
            <person name="Tice H."/>
            <person name="Bruce D."/>
            <person name="Goodwin L."/>
            <person name="Pitluck S."/>
            <person name="Sims D."/>
            <person name="Brettin T."/>
            <person name="Detter J.C."/>
            <person name="Han C."/>
            <person name="Larimer F."/>
            <person name="Land M."/>
            <person name="Hauser L."/>
            <person name="Kyrpides N."/>
            <person name="Ovchinnikova G."/>
            <person name="Stolz J."/>
        </authorList>
    </citation>
    <scope>NUCLEOTIDE SEQUENCE [LARGE SCALE GENOMIC DNA]</scope>
    <source>
        <strain evidence="1">MLS10</strain>
    </source>
</reference>
<accession>D6XYV0</accession>